<gene>
    <name evidence="3" type="ORF">TanjilG_07475</name>
</gene>
<name>A0A4P1QV97_LUPAN</name>
<keyword evidence="4" id="KW-1185">Reference proteome</keyword>
<dbReference type="AlphaFoldDB" id="A0A4P1QV97"/>
<organism evidence="3 4">
    <name type="scientific">Lupinus angustifolius</name>
    <name type="common">Narrow-leaved blue lupine</name>
    <dbReference type="NCBI Taxonomy" id="3871"/>
    <lineage>
        <taxon>Eukaryota</taxon>
        <taxon>Viridiplantae</taxon>
        <taxon>Streptophyta</taxon>
        <taxon>Embryophyta</taxon>
        <taxon>Tracheophyta</taxon>
        <taxon>Spermatophyta</taxon>
        <taxon>Magnoliopsida</taxon>
        <taxon>eudicotyledons</taxon>
        <taxon>Gunneridae</taxon>
        <taxon>Pentapetalae</taxon>
        <taxon>rosids</taxon>
        <taxon>fabids</taxon>
        <taxon>Fabales</taxon>
        <taxon>Fabaceae</taxon>
        <taxon>Papilionoideae</taxon>
        <taxon>50 kb inversion clade</taxon>
        <taxon>genistoids sensu lato</taxon>
        <taxon>core genistoids</taxon>
        <taxon>Genisteae</taxon>
        <taxon>Lupinus</taxon>
    </lineage>
</organism>
<evidence type="ECO:0000313" key="3">
    <source>
        <dbReference type="EMBL" id="OIV95319.1"/>
    </source>
</evidence>
<evidence type="ECO:0000256" key="2">
    <source>
        <dbReference type="ARBA" id="ARBA00022512"/>
    </source>
</evidence>
<dbReference type="Proteomes" id="UP000188354">
    <property type="component" value="Chromosome LG16"/>
</dbReference>
<evidence type="ECO:0000313" key="4">
    <source>
        <dbReference type="Proteomes" id="UP000188354"/>
    </source>
</evidence>
<dbReference type="EMBL" id="CM007376">
    <property type="protein sequence ID" value="OIV95319.1"/>
    <property type="molecule type" value="Genomic_DNA"/>
</dbReference>
<dbReference type="Gramene" id="OIV95319">
    <property type="protein sequence ID" value="OIV95319"/>
    <property type="gene ID" value="TanjilG_07475"/>
</dbReference>
<sequence length="72" mass="7683">MGKGFMCNDMAFTAPAEITAAPALFVISDQAAFFNCKIQGNEGTLFSEPNANSTATMRFVVTLTSSKETLQP</sequence>
<reference evidence="3 4" key="1">
    <citation type="journal article" date="2017" name="Plant Biotechnol. J.">
        <title>A comprehensive draft genome sequence for lupin (Lupinus angustifolius), an emerging health food: insights into plant-microbe interactions and legume evolution.</title>
        <authorList>
            <person name="Hane J.K."/>
            <person name="Ming Y."/>
            <person name="Kamphuis L.G."/>
            <person name="Nelson M.N."/>
            <person name="Garg G."/>
            <person name="Atkins C.A."/>
            <person name="Bayer P.E."/>
            <person name="Bravo A."/>
            <person name="Bringans S."/>
            <person name="Cannon S."/>
            <person name="Edwards D."/>
            <person name="Foley R."/>
            <person name="Gao L.L."/>
            <person name="Harrison M.J."/>
            <person name="Huang W."/>
            <person name="Hurgobin B."/>
            <person name="Li S."/>
            <person name="Liu C.W."/>
            <person name="McGrath A."/>
            <person name="Morahan G."/>
            <person name="Murray J."/>
            <person name="Weller J."/>
            <person name="Jian J."/>
            <person name="Singh K.B."/>
        </authorList>
    </citation>
    <scope>NUCLEOTIDE SEQUENCE [LARGE SCALE GENOMIC DNA]</scope>
    <source>
        <strain evidence="4">cv. Tanjil</strain>
        <tissue evidence="3">Whole plant</tissue>
    </source>
</reference>
<comment type="subcellular location">
    <subcellularLocation>
        <location evidence="1">Secreted</location>
        <location evidence="1">Cell wall</location>
    </subcellularLocation>
</comment>
<evidence type="ECO:0000256" key="1">
    <source>
        <dbReference type="ARBA" id="ARBA00004191"/>
    </source>
</evidence>
<proteinExistence type="predicted"/>
<keyword evidence="2" id="KW-0134">Cell wall</keyword>
<dbReference type="Gene3D" id="2.160.20.10">
    <property type="entry name" value="Single-stranded right-handed beta-helix, Pectin lyase-like"/>
    <property type="match status" value="1"/>
</dbReference>
<accession>A0A4P1QV97</accession>
<dbReference type="InterPro" id="IPR012334">
    <property type="entry name" value="Pectin_lyas_fold"/>
</dbReference>
<keyword evidence="2" id="KW-0964">Secreted</keyword>
<protein>
    <submittedName>
        <fullName evidence="3">Uncharacterized protein</fullName>
    </submittedName>
</protein>